<organism evidence="7 8">
    <name type="scientific">Cyclostephanos tholiformis</name>
    <dbReference type="NCBI Taxonomy" id="382380"/>
    <lineage>
        <taxon>Eukaryota</taxon>
        <taxon>Sar</taxon>
        <taxon>Stramenopiles</taxon>
        <taxon>Ochrophyta</taxon>
        <taxon>Bacillariophyta</taxon>
        <taxon>Coscinodiscophyceae</taxon>
        <taxon>Thalassiosirophycidae</taxon>
        <taxon>Stephanodiscales</taxon>
        <taxon>Stephanodiscaceae</taxon>
        <taxon>Cyclostephanos</taxon>
    </lineage>
</organism>
<evidence type="ECO:0000313" key="7">
    <source>
        <dbReference type="EMBL" id="KAL3806622.1"/>
    </source>
</evidence>
<feature type="domain" description="Cytosol aminopeptidase" evidence="6">
    <location>
        <begin position="502"/>
        <end position="509"/>
    </location>
</feature>
<dbReference type="InterPro" id="IPR011356">
    <property type="entry name" value="Leucine_aapep/pepB"/>
</dbReference>
<keyword evidence="5" id="KW-0732">Signal</keyword>
<dbReference type="Proteomes" id="UP001530377">
    <property type="component" value="Unassembled WGS sequence"/>
</dbReference>
<dbReference type="AlphaFoldDB" id="A0ABD3R1P6"/>
<comment type="similarity">
    <text evidence="1">Belongs to the peptidase M17 family.</text>
</comment>
<proteinExistence type="inferred from homology"/>
<dbReference type="EMBL" id="JALLPB020000769">
    <property type="protein sequence ID" value="KAL3806622.1"/>
    <property type="molecule type" value="Genomic_DNA"/>
</dbReference>
<reference evidence="7 8" key="1">
    <citation type="submission" date="2024-10" db="EMBL/GenBank/DDBJ databases">
        <title>Updated reference genomes for cyclostephanoid diatoms.</title>
        <authorList>
            <person name="Roberts W.R."/>
            <person name="Alverson A.J."/>
        </authorList>
    </citation>
    <scope>NUCLEOTIDE SEQUENCE [LARGE SCALE GENOMIC DNA]</scope>
    <source>
        <strain evidence="7 8">AJA228-03</strain>
    </source>
</reference>
<sequence length="651" mass="68869">MRLSIPPALLSVLLRASSNAFAPTFRASPSQPLYLVPSTVGRSRSRLVTPSSFAFSTSSNYIYTLRGGSASRSSSTTSSSELNMSAERPFVTWTFDKHCETMGWSPAPTASLSAVSVAADDRSVDDADLVIVGVFAPPAKDDDKESNDDEKEEMDPIVFNGKAKQLDEMLGGALTELASDNSKAFQNGRCVGTLTPALRVVVPGGGKARRFVLLGLGPKAKEKDGVIPKVESATIMKAASAVASACHDQKKVKSCNVLLPPGIVEGISSTGMLADFSTEFFSGLHVDNRYRTGKKVEVKAEDVESVKLYLELSEEGDVASDYDAAISSGAAIARGCSLTKDIVNAPHNVLNSESLADTARRVAEESGGSITCEILGKEECEARGMGAYLGVARGSETEPQFIHLTYSPPNGDVKKKVGCVGKGLLFDTGGYNIKTSMMELMKFDCGGAAAVLGAARAIGSLKPEGVEAHFIVAACENMISAKAFVPSDILTASNNKTIEILNTDAEGRLTLADALVFADKECGCEKIIELSTLTGACMVSLGTKLCGVWTDDDGLAKEIEDVSKATGDKSWRMPLAKEYADQLKSKIADISNLGGPYGGAITAALFLTEFVDKKKPFAHIDIAGPVWDKEKGEASGFGAKLVTDWVRKQGE</sequence>
<evidence type="ECO:0000256" key="3">
    <source>
        <dbReference type="ARBA" id="ARBA00022670"/>
    </source>
</evidence>
<dbReference type="GO" id="GO:0004177">
    <property type="term" value="F:aminopeptidase activity"/>
    <property type="evidence" value="ECO:0007669"/>
    <property type="project" value="UniProtKB-KW"/>
</dbReference>
<evidence type="ECO:0000256" key="4">
    <source>
        <dbReference type="ARBA" id="ARBA00022801"/>
    </source>
</evidence>
<dbReference type="PROSITE" id="PS00631">
    <property type="entry name" value="CYTOSOL_AP"/>
    <property type="match status" value="1"/>
</dbReference>
<accession>A0ABD3R1P6</accession>
<evidence type="ECO:0000256" key="5">
    <source>
        <dbReference type="SAM" id="SignalP"/>
    </source>
</evidence>
<name>A0ABD3R1P6_9STRA</name>
<evidence type="ECO:0000256" key="2">
    <source>
        <dbReference type="ARBA" id="ARBA00022438"/>
    </source>
</evidence>
<keyword evidence="8" id="KW-1185">Reference proteome</keyword>
<dbReference type="Pfam" id="PF00883">
    <property type="entry name" value="Peptidase_M17"/>
    <property type="match status" value="1"/>
</dbReference>
<dbReference type="CDD" id="cd00433">
    <property type="entry name" value="Peptidase_M17"/>
    <property type="match status" value="1"/>
</dbReference>
<evidence type="ECO:0000259" key="6">
    <source>
        <dbReference type="PROSITE" id="PS00631"/>
    </source>
</evidence>
<dbReference type="PANTHER" id="PTHR11963">
    <property type="entry name" value="LEUCINE AMINOPEPTIDASE-RELATED"/>
    <property type="match status" value="1"/>
</dbReference>
<dbReference type="Gene3D" id="3.40.220.10">
    <property type="entry name" value="Leucine Aminopeptidase, subunit E, domain 1"/>
    <property type="match status" value="1"/>
</dbReference>
<keyword evidence="3" id="KW-0645">Protease</keyword>
<dbReference type="PANTHER" id="PTHR11963:SF23">
    <property type="entry name" value="CYTOSOL AMINOPEPTIDASE"/>
    <property type="match status" value="1"/>
</dbReference>
<keyword evidence="4" id="KW-0378">Hydrolase</keyword>
<dbReference type="GO" id="GO:0006508">
    <property type="term" value="P:proteolysis"/>
    <property type="evidence" value="ECO:0007669"/>
    <property type="project" value="UniProtKB-KW"/>
</dbReference>
<dbReference type="PRINTS" id="PR00481">
    <property type="entry name" value="LAMNOPPTDASE"/>
</dbReference>
<keyword evidence="2" id="KW-0031">Aminopeptidase</keyword>
<evidence type="ECO:0000313" key="8">
    <source>
        <dbReference type="Proteomes" id="UP001530377"/>
    </source>
</evidence>
<dbReference type="SUPFAM" id="SSF52949">
    <property type="entry name" value="Macro domain-like"/>
    <property type="match status" value="1"/>
</dbReference>
<protein>
    <recommendedName>
        <fullName evidence="6">Cytosol aminopeptidase domain-containing protein</fullName>
    </recommendedName>
</protein>
<gene>
    <name evidence="7" type="ORF">ACHAXA_003013</name>
</gene>
<comment type="caution">
    <text evidence="7">The sequence shown here is derived from an EMBL/GenBank/DDBJ whole genome shotgun (WGS) entry which is preliminary data.</text>
</comment>
<feature type="signal peptide" evidence="5">
    <location>
        <begin position="1"/>
        <end position="20"/>
    </location>
</feature>
<dbReference type="Gene3D" id="3.40.630.10">
    <property type="entry name" value="Zn peptidases"/>
    <property type="match status" value="1"/>
</dbReference>
<feature type="chain" id="PRO_5044748828" description="Cytosol aminopeptidase domain-containing protein" evidence="5">
    <location>
        <begin position="21"/>
        <end position="651"/>
    </location>
</feature>
<evidence type="ECO:0000256" key="1">
    <source>
        <dbReference type="ARBA" id="ARBA00009528"/>
    </source>
</evidence>
<dbReference type="InterPro" id="IPR000819">
    <property type="entry name" value="Peptidase_M17_C"/>
</dbReference>
<dbReference type="SUPFAM" id="SSF53187">
    <property type="entry name" value="Zn-dependent exopeptidases"/>
    <property type="match status" value="1"/>
</dbReference>
<dbReference type="InterPro" id="IPR008283">
    <property type="entry name" value="Peptidase_M17_N"/>
</dbReference>
<dbReference type="Pfam" id="PF02789">
    <property type="entry name" value="Peptidase_M17_N"/>
    <property type="match status" value="1"/>
</dbReference>
<dbReference type="InterPro" id="IPR043472">
    <property type="entry name" value="Macro_dom-like"/>
</dbReference>